<gene>
    <name evidence="1" type="ORF">EN45_108690</name>
</gene>
<dbReference type="EMBL" id="CM002801">
    <property type="protein sequence ID" value="KZN83761.1"/>
    <property type="molecule type" value="Genomic_DNA"/>
</dbReference>
<dbReference type="PANTHER" id="PTHR45033:SF2">
    <property type="entry name" value="ZINC-TYPE ALCOHOL DEHYDROGENASE-LIKE PROTEIN C1773.06C"/>
    <property type="match status" value="1"/>
</dbReference>
<dbReference type="InterPro" id="IPR036291">
    <property type="entry name" value="NAD(P)-bd_dom_sf"/>
</dbReference>
<dbReference type="Gene3D" id="3.40.50.720">
    <property type="entry name" value="NAD(P)-binding Rossmann-like Domain"/>
    <property type="match status" value="1"/>
</dbReference>
<name>A0A167PSQ3_PENCH</name>
<dbReference type="SUPFAM" id="SSF51735">
    <property type="entry name" value="NAD(P)-binding Rossmann-fold domains"/>
    <property type="match status" value="1"/>
</dbReference>
<dbReference type="InterPro" id="IPR052711">
    <property type="entry name" value="Zinc_ADH-like"/>
</dbReference>
<dbReference type="AlphaFoldDB" id="A0A167PSQ3"/>
<sequence>MMHGTYPVSVSERYIPASDCAAEVVGVESDVHNFQIGDLVAPISDLNNIDGTEEETSATGGVSIFSLLICLAAGIRPVITSSSDQKLQLAKTDGCPGAADTINYRDQPKWEEEARRLRTDEVSMVLSRTLGLPRFPKASPLSPEGARFPWSDLWLDLMSIASQIPSSP</sequence>
<organism evidence="1">
    <name type="scientific">Penicillium chrysogenum</name>
    <name type="common">Penicillium notatum</name>
    <dbReference type="NCBI Taxonomy" id="5076"/>
    <lineage>
        <taxon>Eukaryota</taxon>
        <taxon>Fungi</taxon>
        <taxon>Dikarya</taxon>
        <taxon>Ascomycota</taxon>
        <taxon>Pezizomycotina</taxon>
        <taxon>Eurotiomycetes</taxon>
        <taxon>Eurotiomycetidae</taxon>
        <taxon>Eurotiales</taxon>
        <taxon>Aspergillaceae</taxon>
        <taxon>Penicillium</taxon>
        <taxon>Penicillium chrysogenum species complex</taxon>
    </lineage>
</organism>
<accession>A0A167PSQ3</accession>
<protein>
    <submittedName>
        <fullName evidence="1">Zinc-type alcohol dehydrogenase-like protein</fullName>
    </submittedName>
</protein>
<dbReference type="Proteomes" id="UP000076449">
    <property type="component" value="Chromosome IV"/>
</dbReference>
<dbReference type="Gene3D" id="3.90.180.10">
    <property type="entry name" value="Medium-chain alcohol dehydrogenases, catalytic domain"/>
    <property type="match status" value="1"/>
</dbReference>
<evidence type="ECO:0000313" key="1">
    <source>
        <dbReference type="EMBL" id="KZN83761.1"/>
    </source>
</evidence>
<dbReference type="SUPFAM" id="SSF50129">
    <property type="entry name" value="GroES-like"/>
    <property type="match status" value="1"/>
</dbReference>
<proteinExistence type="predicted"/>
<dbReference type="PANTHER" id="PTHR45033">
    <property type="match status" value="1"/>
</dbReference>
<dbReference type="InterPro" id="IPR011032">
    <property type="entry name" value="GroES-like_sf"/>
</dbReference>
<reference evidence="1" key="1">
    <citation type="journal article" date="2014" name="Genome Announc.">
        <title>Complete sequencing and chromosome-scale genome assembly of the industrial progenitor strain P2niaD18 from the penicillin producer Penicillium chrysogenum.</title>
        <authorList>
            <person name="Specht T."/>
            <person name="Dahlmann T.A."/>
            <person name="Zadra I."/>
            <person name="Kurnsteiner H."/>
            <person name="Kuck U."/>
        </authorList>
    </citation>
    <scope>NUCLEOTIDE SEQUENCE [LARGE SCALE GENOMIC DNA]</scope>
    <source>
        <strain evidence="1">P2niaD18</strain>
    </source>
</reference>